<name>A0A1L7I5D6_9FLAO</name>
<dbReference type="KEGG" id="gfl:GRFL_1710"/>
<evidence type="ECO:0000313" key="1">
    <source>
        <dbReference type="EMBL" id="APU68434.1"/>
    </source>
</evidence>
<proteinExistence type="predicted"/>
<dbReference type="Proteomes" id="UP000186230">
    <property type="component" value="Chromosome"/>
</dbReference>
<dbReference type="AlphaFoldDB" id="A0A1L7I5D6"/>
<accession>A0A1L7I5D6</accession>
<gene>
    <name evidence="1" type="ORF">GRFL_1710</name>
</gene>
<evidence type="ECO:0000313" key="2">
    <source>
        <dbReference type="Proteomes" id="UP000186230"/>
    </source>
</evidence>
<organism evidence="1 2">
    <name type="scientific">Christiangramia flava JLT2011</name>
    <dbReference type="NCBI Taxonomy" id="1229726"/>
    <lineage>
        <taxon>Bacteria</taxon>
        <taxon>Pseudomonadati</taxon>
        <taxon>Bacteroidota</taxon>
        <taxon>Flavobacteriia</taxon>
        <taxon>Flavobacteriales</taxon>
        <taxon>Flavobacteriaceae</taxon>
        <taxon>Christiangramia</taxon>
    </lineage>
</organism>
<sequence length="46" mass="5333">MITTLKTYPADFKFSNHKTGLFQAAKIIFSCKKHIEISRTFQKAEL</sequence>
<protein>
    <submittedName>
        <fullName evidence="1">Uncharacterized protein</fullName>
    </submittedName>
</protein>
<keyword evidence="2" id="KW-1185">Reference proteome</keyword>
<dbReference type="EMBL" id="CP016359">
    <property type="protein sequence ID" value="APU68434.1"/>
    <property type="molecule type" value="Genomic_DNA"/>
</dbReference>
<reference evidence="1 2" key="1">
    <citation type="submission" date="2016-07" db="EMBL/GenBank/DDBJ databases">
        <title>Multi-omics approach to identify versatile polysaccharide utilization systems of a marine flavobacterium Gramella flava.</title>
        <authorList>
            <person name="Tang K."/>
        </authorList>
    </citation>
    <scope>NUCLEOTIDE SEQUENCE [LARGE SCALE GENOMIC DNA]</scope>
    <source>
        <strain evidence="1 2">JLT2011</strain>
    </source>
</reference>